<protein>
    <submittedName>
        <fullName evidence="2">Two-component regulator propeller domain-containing protein</fullName>
    </submittedName>
</protein>
<dbReference type="SUPFAM" id="SSF63829">
    <property type="entry name" value="Calcium-dependent phosphotriesterase"/>
    <property type="match status" value="1"/>
</dbReference>
<dbReference type="InterPro" id="IPR011110">
    <property type="entry name" value="Reg_prop"/>
</dbReference>
<keyword evidence="1" id="KW-1133">Transmembrane helix</keyword>
<dbReference type="Pfam" id="PF07494">
    <property type="entry name" value="Reg_prop"/>
    <property type="match status" value="1"/>
</dbReference>
<keyword evidence="3" id="KW-1185">Reference proteome</keyword>
<keyword evidence="1" id="KW-0812">Transmembrane</keyword>
<dbReference type="Gene3D" id="2.130.10.10">
    <property type="entry name" value="YVTN repeat-like/Quinoprotein amine dehydrogenase"/>
    <property type="match status" value="2"/>
</dbReference>
<reference evidence="2" key="1">
    <citation type="submission" date="2023-06" db="EMBL/GenBank/DDBJ databases">
        <title>Genomic of Agaribacillus aureum.</title>
        <authorList>
            <person name="Wang G."/>
        </authorList>
    </citation>
    <scope>NUCLEOTIDE SEQUENCE</scope>
    <source>
        <strain evidence="2">BMA12</strain>
    </source>
</reference>
<comment type="caution">
    <text evidence="2">The sequence shown here is derived from an EMBL/GenBank/DDBJ whole genome shotgun (WGS) entry which is preliminary data.</text>
</comment>
<dbReference type="EMBL" id="JAUJEB010000001">
    <property type="protein sequence ID" value="MDN5211873.1"/>
    <property type="molecule type" value="Genomic_DNA"/>
</dbReference>
<organism evidence="2 3">
    <name type="scientific">Agaribacillus aureus</name>
    <dbReference type="NCBI Taxonomy" id="3051825"/>
    <lineage>
        <taxon>Bacteria</taxon>
        <taxon>Pseudomonadati</taxon>
        <taxon>Bacteroidota</taxon>
        <taxon>Cytophagia</taxon>
        <taxon>Cytophagales</taxon>
        <taxon>Splendidivirgaceae</taxon>
        <taxon>Agaribacillus</taxon>
    </lineage>
</organism>
<dbReference type="Proteomes" id="UP001172083">
    <property type="component" value="Unassembled WGS sequence"/>
</dbReference>
<accession>A0ABT8L2E7</accession>
<sequence>MEHQINKIKTVTFRIGGHIIHLLAVACLILFTACRDDDSGALPSTIHLEEAYHLETMKTGNFIVDFQFAKDEILWVGTFNGGIFQLSGTEVKTFNTANSPLPDNHINDLFIDHLDRLWIATGHGFAMYDKGHWEVYTSANAPLAVDHVSEIAVNKKNEILLGNGNVIDGGLLFRSESGNWKAYTDSNSKLPCNVIHEIEIAPDGSFWISTAQFHGKGGIVKFENEDITEVLSVENSGLLYNFVDNIEITDRDIWIGYEVAIFNQSGFPDGGIQQIDFRSSSPASYFPNEKALVSNRITAMKLDVSNSLWFATGIDDPACENCFAGIGVLLENKEILAISASKVNLPPNAFFTKLNGDNHGNMYVAHESSLYRLKSE</sequence>
<keyword evidence="1" id="KW-0472">Membrane</keyword>
<dbReference type="RefSeq" id="WP_346757200.1">
    <property type="nucleotide sequence ID" value="NZ_JAUJEB010000001.1"/>
</dbReference>
<evidence type="ECO:0000256" key="1">
    <source>
        <dbReference type="SAM" id="Phobius"/>
    </source>
</evidence>
<evidence type="ECO:0000313" key="3">
    <source>
        <dbReference type="Proteomes" id="UP001172083"/>
    </source>
</evidence>
<gene>
    <name evidence="2" type="ORF">QQ020_07415</name>
</gene>
<dbReference type="PROSITE" id="PS51257">
    <property type="entry name" value="PROKAR_LIPOPROTEIN"/>
    <property type="match status" value="1"/>
</dbReference>
<dbReference type="InterPro" id="IPR015943">
    <property type="entry name" value="WD40/YVTN_repeat-like_dom_sf"/>
</dbReference>
<feature type="transmembrane region" description="Helical" evidence="1">
    <location>
        <begin position="12"/>
        <end position="33"/>
    </location>
</feature>
<proteinExistence type="predicted"/>
<evidence type="ECO:0000313" key="2">
    <source>
        <dbReference type="EMBL" id="MDN5211873.1"/>
    </source>
</evidence>
<name>A0ABT8L2E7_9BACT</name>